<dbReference type="EMBL" id="RDQH01000333">
    <property type="protein sequence ID" value="RXH93812.1"/>
    <property type="molecule type" value="Genomic_DNA"/>
</dbReference>
<reference evidence="2 3" key="1">
    <citation type="submission" date="2018-10" db="EMBL/GenBank/DDBJ databases">
        <title>A high-quality apple genome assembly.</title>
        <authorList>
            <person name="Hu J."/>
        </authorList>
    </citation>
    <scope>NUCLEOTIDE SEQUENCE [LARGE SCALE GENOMIC DNA]</scope>
    <source>
        <strain evidence="3">cv. HFTH1</strain>
        <tissue evidence="2">Young leaf</tissue>
    </source>
</reference>
<evidence type="ECO:0000313" key="3">
    <source>
        <dbReference type="Proteomes" id="UP000290289"/>
    </source>
</evidence>
<evidence type="ECO:0000313" key="2">
    <source>
        <dbReference type="EMBL" id="RXH93812.1"/>
    </source>
</evidence>
<proteinExistence type="predicted"/>
<keyword evidence="3" id="KW-1185">Reference proteome</keyword>
<sequence length="150" mass="16945">MQRCLVVKVLLLKGLIKGIENVSLSSVLVPSEKRFLESYVTRYVDQVPQLLSVYQGKVEVRDTPRCRWQMQRCSLSLVAANLWLSIVKTLRQKQSVREGKERGVGGQIILPLNGIHATAAKRPKVEGMLFSLYNDICYTLKSLLGVWGEN</sequence>
<dbReference type="AlphaFoldDB" id="A0A498JJH9"/>
<name>A0A498JJH9_MALDO</name>
<gene>
    <name evidence="2" type="ORF">DVH24_015879</name>
</gene>
<feature type="chain" id="PRO_5019728718" evidence="1">
    <location>
        <begin position="19"/>
        <end position="150"/>
    </location>
</feature>
<accession>A0A498JJH9</accession>
<organism evidence="2 3">
    <name type="scientific">Malus domestica</name>
    <name type="common">Apple</name>
    <name type="synonym">Pyrus malus</name>
    <dbReference type="NCBI Taxonomy" id="3750"/>
    <lineage>
        <taxon>Eukaryota</taxon>
        <taxon>Viridiplantae</taxon>
        <taxon>Streptophyta</taxon>
        <taxon>Embryophyta</taxon>
        <taxon>Tracheophyta</taxon>
        <taxon>Spermatophyta</taxon>
        <taxon>Magnoliopsida</taxon>
        <taxon>eudicotyledons</taxon>
        <taxon>Gunneridae</taxon>
        <taxon>Pentapetalae</taxon>
        <taxon>rosids</taxon>
        <taxon>fabids</taxon>
        <taxon>Rosales</taxon>
        <taxon>Rosaceae</taxon>
        <taxon>Amygdaloideae</taxon>
        <taxon>Maleae</taxon>
        <taxon>Malus</taxon>
    </lineage>
</organism>
<comment type="caution">
    <text evidence="2">The sequence shown here is derived from an EMBL/GenBank/DDBJ whole genome shotgun (WGS) entry which is preliminary data.</text>
</comment>
<dbReference type="Proteomes" id="UP000290289">
    <property type="component" value="Chromosome 7"/>
</dbReference>
<evidence type="ECO:0000256" key="1">
    <source>
        <dbReference type="SAM" id="SignalP"/>
    </source>
</evidence>
<protein>
    <submittedName>
        <fullName evidence="2">Uncharacterized protein</fullName>
    </submittedName>
</protein>
<feature type="signal peptide" evidence="1">
    <location>
        <begin position="1"/>
        <end position="18"/>
    </location>
</feature>
<keyword evidence="1" id="KW-0732">Signal</keyword>